<reference evidence="1" key="1">
    <citation type="submission" date="2021-06" db="EMBL/GenBank/DDBJ databases">
        <authorList>
            <person name="Kallberg Y."/>
            <person name="Tangrot J."/>
            <person name="Rosling A."/>
        </authorList>
    </citation>
    <scope>NUCLEOTIDE SEQUENCE</scope>
    <source>
        <strain evidence="1">28 12/20/2015</strain>
    </source>
</reference>
<name>A0ACA9KCK9_9GLOM</name>
<proteinExistence type="predicted"/>
<evidence type="ECO:0000313" key="1">
    <source>
        <dbReference type="EMBL" id="CAG8464854.1"/>
    </source>
</evidence>
<evidence type="ECO:0000313" key="2">
    <source>
        <dbReference type="Proteomes" id="UP000789366"/>
    </source>
</evidence>
<gene>
    <name evidence="1" type="ORF">SPELUC_LOCUS1424</name>
</gene>
<organism evidence="1 2">
    <name type="scientific">Cetraspora pellucida</name>
    <dbReference type="NCBI Taxonomy" id="1433469"/>
    <lineage>
        <taxon>Eukaryota</taxon>
        <taxon>Fungi</taxon>
        <taxon>Fungi incertae sedis</taxon>
        <taxon>Mucoromycota</taxon>
        <taxon>Glomeromycotina</taxon>
        <taxon>Glomeromycetes</taxon>
        <taxon>Diversisporales</taxon>
        <taxon>Gigasporaceae</taxon>
        <taxon>Cetraspora</taxon>
    </lineage>
</organism>
<comment type="caution">
    <text evidence="1">The sequence shown here is derived from an EMBL/GenBank/DDBJ whole genome shotgun (WGS) entry which is preliminary data.</text>
</comment>
<dbReference type="EMBL" id="CAJVPW010000759">
    <property type="protein sequence ID" value="CAG8464854.1"/>
    <property type="molecule type" value="Genomic_DNA"/>
</dbReference>
<protein>
    <submittedName>
        <fullName evidence="1">8588_t:CDS:1</fullName>
    </submittedName>
</protein>
<keyword evidence="2" id="KW-1185">Reference proteome</keyword>
<sequence>MPEGSRQQLIRENFEYQTTVPFLIIKNLNYDTFRMNSNIIHPEYFIENPIAVTSAISSSKISININEDLENDICTYVEEK</sequence>
<accession>A0ACA9KCK9</accession>
<dbReference type="Proteomes" id="UP000789366">
    <property type="component" value="Unassembled WGS sequence"/>
</dbReference>